<dbReference type="Gene3D" id="2.40.50.100">
    <property type="match status" value="1"/>
</dbReference>
<dbReference type="InterPro" id="IPR011053">
    <property type="entry name" value="Single_hybrid_motif"/>
</dbReference>
<dbReference type="CDD" id="cd06850">
    <property type="entry name" value="biotinyl_domain"/>
    <property type="match status" value="1"/>
</dbReference>
<dbReference type="Pfam" id="PF00364">
    <property type="entry name" value="Biotin_lipoyl"/>
    <property type="match status" value="1"/>
</dbReference>
<keyword evidence="1" id="KW-0092">Biotin</keyword>
<dbReference type="Proteomes" id="UP000620133">
    <property type="component" value="Chromosome"/>
</dbReference>
<name>A0A7U9TI45_9MOLU</name>
<dbReference type="PANTHER" id="PTHR45266">
    <property type="entry name" value="OXALOACETATE DECARBOXYLASE ALPHA CHAIN"/>
    <property type="match status" value="1"/>
</dbReference>
<gene>
    <name evidence="2" type="ORF">MPAN_010540</name>
</gene>
<accession>A0A7U9TI45</accession>
<dbReference type="RefSeq" id="WP_176239623.1">
    <property type="nucleotide sequence ID" value="NZ_AP024412.1"/>
</dbReference>
<evidence type="ECO:0000313" key="2">
    <source>
        <dbReference type="EMBL" id="BCR36161.1"/>
    </source>
</evidence>
<protein>
    <submittedName>
        <fullName evidence="2">Acetyl-CoA carboxylase biotin carboxyl carrier protein subunit</fullName>
    </submittedName>
</protein>
<reference evidence="2" key="1">
    <citation type="submission" date="2021-01" db="EMBL/GenBank/DDBJ databases">
        <title>Draft genome sequence of Acholeplasmataceae bacterium strain Mahy22.</title>
        <authorList>
            <person name="Watanabe M."/>
            <person name="Kojima H."/>
            <person name="Fukui M."/>
        </authorList>
    </citation>
    <scope>NUCLEOTIDE SEQUENCE</scope>
    <source>
        <strain evidence="2">Mahy22</strain>
    </source>
</reference>
<dbReference type="EMBL" id="AP024412">
    <property type="protein sequence ID" value="BCR36161.1"/>
    <property type="molecule type" value="Genomic_DNA"/>
</dbReference>
<organism evidence="2 3">
    <name type="scientific">Mariniplasma anaerobium</name>
    <dbReference type="NCBI Taxonomy" id="2735436"/>
    <lineage>
        <taxon>Bacteria</taxon>
        <taxon>Bacillati</taxon>
        <taxon>Mycoplasmatota</taxon>
        <taxon>Mollicutes</taxon>
        <taxon>Acholeplasmatales</taxon>
        <taxon>Acholeplasmataceae</taxon>
        <taxon>Mariniplasma</taxon>
    </lineage>
</organism>
<dbReference type="PANTHER" id="PTHR45266:SF3">
    <property type="entry name" value="OXALOACETATE DECARBOXYLASE ALPHA CHAIN"/>
    <property type="match status" value="1"/>
</dbReference>
<dbReference type="PROSITE" id="PS50968">
    <property type="entry name" value="BIOTINYL_LIPOYL"/>
    <property type="match status" value="1"/>
</dbReference>
<keyword evidence="3" id="KW-1185">Reference proteome</keyword>
<evidence type="ECO:0000313" key="3">
    <source>
        <dbReference type="Proteomes" id="UP000620133"/>
    </source>
</evidence>
<dbReference type="InterPro" id="IPR050709">
    <property type="entry name" value="Biotin_Carboxyl_Carrier/Decarb"/>
</dbReference>
<proteinExistence type="predicted"/>
<sequence length="108" mass="12132">MKLYKINVNGKSYEVEVESITEHQSTIEHKEVTPKNESTTKVLAPVQGKITLLNVKVGSIVKKGDVLMVLEAMKLENDILCPVDGYVRQLLIKENQKVELNQLMLIIG</sequence>
<evidence type="ECO:0000256" key="1">
    <source>
        <dbReference type="ARBA" id="ARBA00023267"/>
    </source>
</evidence>
<dbReference type="SUPFAM" id="SSF51230">
    <property type="entry name" value="Single hybrid motif"/>
    <property type="match status" value="1"/>
</dbReference>
<dbReference type="KEGG" id="manr:MPAN_010540"/>
<dbReference type="InterPro" id="IPR000089">
    <property type="entry name" value="Biotin_lipoyl"/>
</dbReference>
<dbReference type="AlphaFoldDB" id="A0A7U9TI45"/>